<dbReference type="EMBL" id="QJKF01000013">
    <property type="protein sequence ID" value="PXX58697.1"/>
    <property type="molecule type" value="Genomic_DNA"/>
</dbReference>
<keyword evidence="7" id="KW-1185">Reference proteome</keyword>
<evidence type="ECO:0000256" key="2">
    <source>
        <dbReference type="ARBA" id="ARBA00022643"/>
    </source>
</evidence>
<keyword evidence="3" id="KW-0560">Oxidoreductase</keyword>
<name>A0A318JXQ8_9NOCA</name>
<organism evidence="6 7">
    <name type="scientific">Nocardia tenerifensis</name>
    <dbReference type="NCBI Taxonomy" id="228006"/>
    <lineage>
        <taxon>Bacteria</taxon>
        <taxon>Bacillati</taxon>
        <taxon>Actinomycetota</taxon>
        <taxon>Actinomycetes</taxon>
        <taxon>Mycobacteriales</taxon>
        <taxon>Nocardiaceae</taxon>
        <taxon>Nocardia</taxon>
    </lineage>
</organism>
<dbReference type="InterPro" id="IPR019921">
    <property type="entry name" value="Lucif-like_OxRdtase_Rv2161c"/>
</dbReference>
<reference evidence="6 7" key="1">
    <citation type="submission" date="2018-05" db="EMBL/GenBank/DDBJ databases">
        <title>Genomic Encyclopedia of Type Strains, Phase IV (KMG-IV): sequencing the most valuable type-strain genomes for metagenomic binning, comparative biology and taxonomic classification.</title>
        <authorList>
            <person name="Goeker M."/>
        </authorList>
    </citation>
    <scope>NUCLEOTIDE SEQUENCE [LARGE SCALE GENOMIC DNA]</scope>
    <source>
        <strain evidence="6 7">DSM 44704</strain>
    </source>
</reference>
<evidence type="ECO:0000313" key="6">
    <source>
        <dbReference type="EMBL" id="PXX58697.1"/>
    </source>
</evidence>
<dbReference type="SUPFAM" id="SSF51679">
    <property type="entry name" value="Bacterial luciferase-like"/>
    <property type="match status" value="1"/>
</dbReference>
<keyword evidence="1" id="KW-0285">Flavoprotein</keyword>
<sequence>MRFAASYSTAFNGTDPDRLIAFAQHAENLGFEALYVQDHIALYPGADYGAGALPPTLPYFDPLDCLSFVAAATQRIVLGTGVLLLPYRHPVVLAKRLATVDVLSGGRMRLLTVGLGALPGEAAAMGVDFRSRGRRADEAIDVLRLLWSGGADGVSHHGEFFAFDNLCSYPKPHETTTLPIHIGGSSAAAAQRAGRRGNGYFAGGMLAEHGRDRQLELARQTATDAGRDPADIEYTRWGSADMSLEHVEELAEHGVDRIVVGFAAADPARQHDQMSEFGARFDLSPTDSAIDHGHP</sequence>
<evidence type="ECO:0000259" key="5">
    <source>
        <dbReference type="Pfam" id="PF00296"/>
    </source>
</evidence>
<dbReference type="PANTHER" id="PTHR30011:SF16">
    <property type="entry name" value="C2H2 FINGER DOMAIN TRANSCRIPTION FACTOR (EUROFUNG)-RELATED"/>
    <property type="match status" value="1"/>
</dbReference>
<dbReference type="Proteomes" id="UP000247569">
    <property type="component" value="Unassembled WGS sequence"/>
</dbReference>
<dbReference type="Pfam" id="PF00296">
    <property type="entry name" value="Bac_luciferase"/>
    <property type="match status" value="1"/>
</dbReference>
<keyword evidence="4" id="KW-0503">Monooxygenase</keyword>
<evidence type="ECO:0000313" key="7">
    <source>
        <dbReference type="Proteomes" id="UP000247569"/>
    </source>
</evidence>
<dbReference type="InterPro" id="IPR011251">
    <property type="entry name" value="Luciferase-like_dom"/>
</dbReference>
<dbReference type="Gene3D" id="3.20.20.30">
    <property type="entry name" value="Luciferase-like domain"/>
    <property type="match status" value="1"/>
</dbReference>
<dbReference type="GO" id="GO:0004497">
    <property type="term" value="F:monooxygenase activity"/>
    <property type="evidence" value="ECO:0007669"/>
    <property type="project" value="UniProtKB-KW"/>
</dbReference>
<gene>
    <name evidence="6" type="ORF">DFR70_11332</name>
</gene>
<proteinExistence type="predicted"/>
<evidence type="ECO:0000256" key="3">
    <source>
        <dbReference type="ARBA" id="ARBA00023002"/>
    </source>
</evidence>
<accession>A0A318JXQ8</accession>
<evidence type="ECO:0000256" key="1">
    <source>
        <dbReference type="ARBA" id="ARBA00022630"/>
    </source>
</evidence>
<comment type="caution">
    <text evidence="6">The sequence shown here is derived from an EMBL/GenBank/DDBJ whole genome shotgun (WGS) entry which is preliminary data.</text>
</comment>
<protein>
    <submittedName>
        <fullName evidence="6">Putative F420-dependent oxidoreductase</fullName>
    </submittedName>
</protein>
<evidence type="ECO:0000256" key="4">
    <source>
        <dbReference type="ARBA" id="ARBA00023033"/>
    </source>
</evidence>
<dbReference type="InterPro" id="IPR036661">
    <property type="entry name" value="Luciferase-like_sf"/>
</dbReference>
<dbReference type="InterPro" id="IPR051260">
    <property type="entry name" value="Diverse_substr_monoxygenases"/>
</dbReference>
<dbReference type="AlphaFoldDB" id="A0A318JXQ8"/>
<keyword evidence="2" id="KW-0288">FMN</keyword>
<dbReference type="NCBIfam" id="TIGR03619">
    <property type="entry name" value="F420_Rv2161c"/>
    <property type="match status" value="1"/>
</dbReference>
<dbReference type="GO" id="GO:0016705">
    <property type="term" value="F:oxidoreductase activity, acting on paired donors, with incorporation or reduction of molecular oxygen"/>
    <property type="evidence" value="ECO:0007669"/>
    <property type="project" value="InterPro"/>
</dbReference>
<dbReference type="PANTHER" id="PTHR30011">
    <property type="entry name" value="ALKANESULFONATE MONOOXYGENASE-RELATED"/>
    <property type="match status" value="1"/>
</dbReference>
<dbReference type="RefSeq" id="WP_040734463.1">
    <property type="nucleotide sequence ID" value="NZ_QJKF01000013.1"/>
</dbReference>
<feature type="domain" description="Luciferase-like" evidence="5">
    <location>
        <begin position="14"/>
        <end position="269"/>
    </location>
</feature>
<dbReference type="OrthoDB" id="3206024at2"/>